<reference evidence="1" key="1">
    <citation type="submission" date="2017-11" db="EMBL/GenBank/DDBJ databases">
        <title>Three new genomes from thermophilic consortium.</title>
        <authorList>
            <person name="Quaggio R."/>
            <person name="Amgarten D."/>
            <person name="Setubal J.C."/>
        </authorList>
    </citation>
    <scope>NUCLEOTIDE SEQUENCE</scope>
    <source>
        <strain evidence="1">ZCTH01-B2</strain>
    </source>
</reference>
<comment type="caution">
    <text evidence="1">The sequence shown here is derived from an EMBL/GenBank/DDBJ whole genome shotgun (WGS) entry which is preliminary data.</text>
</comment>
<dbReference type="AlphaFoldDB" id="A0A953LJH1"/>
<dbReference type="Proteomes" id="UP000732377">
    <property type="component" value="Unassembled WGS sequence"/>
</dbReference>
<evidence type="ECO:0000313" key="1">
    <source>
        <dbReference type="EMBL" id="MBY6278241.1"/>
    </source>
</evidence>
<protein>
    <submittedName>
        <fullName evidence="1">Uncharacterized protein</fullName>
    </submittedName>
</protein>
<sequence>MWDELIRELEAMHEAEYRKVRLRLKQAGLHHMAHDTLREHFEALLTIPVEFTQIDALAILAGAEHAGVHPDIVIEFLIRKALPRGYYFRAADGLLRQLEAIVDAVGTLNAQGIHQQAVSPVQFKEMVQRNLEKMAGTGRDGLKH</sequence>
<evidence type="ECO:0000313" key="2">
    <source>
        <dbReference type="Proteomes" id="UP000732377"/>
    </source>
</evidence>
<name>A0A953LJH1_SYMTR</name>
<dbReference type="EMBL" id="PIUK01000402">
    <property type="protein sequence ID" value="MBY6278241.1"/>
    <property type="molecule type" value="Genomic_DNA"/>
</dbReference>
<accession>A0A953LJH1</accession>
<gene>
    <name evidence="1" type="ORF">CWE10_19130</name>
</gene>
<proteinExistence type="predicted"/>
<organism evidence="1 2">
    <name type="scientific">Symbiobacterium thermophilum</name>
    <dbReference type="NCBI Taxonomy" id="2734"/>
    <lineage>
        <taxon>Bacteria</taxon>
        <taxon>Bacillati</taxon>
        <taxon>Bacillota</taxon>
        <taxon>Clostridia</taxon>
        <taxon>Eubacteriales</taxon>
        <taxon>Symbiobacteriaceae</taxon>
        <taxon>Symbiobacterium</taxon>
    </lineage>
</organism>